<dbReference type="InterPro" id="IPR000073">
    <property type="entry name" value="AB_hydrolase_1"/>
</dbReference>
<dbReference type="OMA" id="IETRYAN"/>
<dbReference type="PANTHER" id="PTHR43139:SF52">
    <property type="entry name" value="SI:DKEY-122A22.2"/>
    <property type="match status" value="1"/>
</dbReference>
<accession>A0A5P1EHG8</accession>
<dbReference type="Pfam" id="PF00561">
    <property type="entry name" value="Abhydrolase_1"/>
    <property type="match status" value="1"/>
</dbReference>
<evidence type="ECO:0000313" key="2">
    <source>
        <dbReference type="EMBL" id="ONK65375.1"/>
    </source>
</evidence>
<dbReference type="PRINTS" id="PR00111">
    <property type="entry name" value="ABHYDROLASE"/>
</dbReference>
<sequence length="336" mass="38216">MVTFSIIPIIDSLLRPPLLHGRRPPPTNSGRRLRHHHPLLGLRIPSRPKPASSPHSWLRAARHVAVATSSEHRFYRSIRHGNEIWARRGLGKACQNWQKQLIKTVRPLSRHFPLVVPDLLFFGGSTTKWSELFQAETLVRFMDHLRIKNFYVVGTSYGGFVAYHVARMCGGRVPGAVIASSDVLKGEEDDMMLRERTGVGSAVELMLPRSTGTLRKLIGFAMYKPPRFLPEFALKDAIENLYSQNLKEKVELIKGITLGNKSEFQLTPLSQDVLIIWGDHDRIFPLDKAYKLKEKLGEKARLEIVKKTGHMPNTENPTRFNELLLNFFLNDSKSSI</sequence>
<dbReference type="EMBL" id="CM007387">
    <property type="protein sequence ID" value="ONK65375.1"/>
    <property type="molecule type" value="Genomic_DNA"/>
</dbReference>
<dbReference type="AlphaFoldDB" id="A0A5P1EHG8"/>
<dbReference type="Gramene" id="ONK65375">
    <property type="protein sequence ID" value="ONK65375"/>
    <property type="gene ID" value="A4U43_C07F36460"/>
</dbReference>
<name>A0A5P1EHG8_ASPOF</name>
<keyword evidence="3" id="KW-1185">Reference proteome</keyword>
<evidence type="ECO:0000259" key="1">
    <source>
        <dbReference type="Pfam" id="PF00561"/>
    </source>
</evidence>
<dbReference type="Proteomes" id="UP000243459">
    <property type="component" value="Chromosome 7"/>
</dbReference>
<protein>
    <recommendedName>
        <fullName evidence="1">AB hydrolase-1 domain-containing protein</fullName>
    </recommendedName>
</protein>
<dbReference type="Gene3D" id="3.40.50.1820">
    <property type="entry name" value="alpha/beta hydrolase"/>
    <property type="match status" value="1"/>
</dbReference>
<feature type="domain" description="AB hydrolase-1" evidence="1">
    <location>
        <begin position="94"/>
        <end position="317"/>
    </location>
</feature>
<dbReference type="SUPFAM" id="SSF53474">
    <property type="entry name" value="alpha/beta-Hydrolases"/>
    <property type="match status" value="1"/>
</dbReference>
<gene>
    <name evidence="2" type="ORF">A4U43_C07F36460</name>
</gene>
<reference evidence="3" key="1">
    <citation type="journal article" date="2017" name="Nat. Commun.">
        <title>The asparagus genome sheds light on the origin and evolution of a young Y chromosome.</title>
        <authorList>
            <person name="Harkess A."/>
            <person name="Zhou J."/>
            <person name="Xu C."/>
            <person name="Bowers J.E."/>
            <person name="Van der Hulst R."/>
            <person name="Ayyampalayam S."/>
            <person name="Mercati F."/>
            <person name="Riccardi P."/>
            <person name="McKain M.R."/>
            <person name="Kakrana A."/>
            <person name="Tang H."/>
            <person name="Ray J."/>
            <person name="Groenendijk J."/>
            <person name="Arikit S."/>
            <person name="Mathioni S.M."/>
            <person name="Nakano M."/>
            <person name="Shan H."/>
            <person name="Telgmann-Rauber A."/>
            <person name="Kanno A."/>
            <person name="Yue Z."/>
            <person name="Chen H."/>
            <person name="Li W."/>
            <person name="Chen Y."/>
            <person name="Xu X."/>
            <person name="Zhang Y."/>
            <person name="Luo S."/>
            <person name="Chen H."/>
            <person name="Gao J."/>
            <person name="Mao Z."/>
            <person name="Pires J.C."/>
            <person name="Luo M."/>
            <person name="Kudrna D."/>
            <person name="Wing R.A."/>
            <person name="Meyers B.C."/>
            <person name="Yi K."/>
            <person name="Kong H."/>
            <person name="Lavrijsen P."/>
            <person name="Sunseri F."/>
            <person name="Falavigna A."/>
            <person name="Ye Y."/>
            <person name="Leebens-Mack J.H."/>
            <person name="Chen G."/>
        </authorList>
    </citation>
    <scope>NUCLEOTIDE SEQUENCE [LARGE SCALE GENOMIC DNA]</scope>
    <source>
        <strain evidence="3">cv. DH0086</strain>
    </source>
</reference>
<dbReference type="InterPro" id="IPR029058">
    <property type="entry name" value="AB_hydrolase_fold"/>
</dbReference>
<proteinExistence type="predicted"/>
<evidence type="ECO:0000313" key="3">
    <source>
        <dbReference type="Proteomes" id="UP000243459"/>
    </source>
</evidence>
<dbReference type="InterPro" id="IPR052370">
    <property type="entry name" value="Meta-cleavage_hydrolase"/>
</dbReference>
<dbReference type="PANTHER" id="PTHR43139">
    <property type="entry name" value="SI:DKEY-122A22.2"/>
    <property type="match status" value="1"/>
</dbReference>
<organism evidence="2 3">
    <name type="scientific">Asparagus officinalis</name>
    <name type="common">Garden asparagus</name>
    <dbReference type="NCBI Taxonomy" id="4686"/>
    <lineage>
        <taxon>Eukaryota</taxon>
        <taxon>Viridiplantae</taxon>
        <taxon>Streptophyta</taxon>
        <taxon>Embryophyta</taxon>
        <taxon>Tracheophyta</taxon>
        <taxon>Spermatophyta</taxon>
        <taxon>Magnoliopsida</taxon>
        <taxon>Liliopsida</taxon>
        <taxon>Asparagales</taxon>
        <taxon>Asparagaceae</taxon>
        <taxon>Asparagoideae</taxon>
        <taxon>Asparagus</taxon>
    </lineage>
</organism>